<dbReference type="AlphaFoldDB" id="A0A1F2ULS9"/>
<dbReference type="PROSITE" id="PS51145">
    <property type="entry name" value="ZU5"/>
    <property type="match status" value="1"/>
</dbReference>
<comment type="caution">
    <text evidence="3">The sequence shown here is derived from an EMBL/GenBank/DDBJ whole genome shotgun (WGS) entry which is preliminary data.</text>
</comment>
<sequence length="764" mass="84915">METRQLHLLYLRSLKLLIAVCLILTGAQGSAVASQLIVNGSFEKNLGEWQVNEVTKGAVFQWDEAGADGGALFKTTGRSRRGETQASQNKWVHIESGSRGLLKFSWKKNWSAILPVQHKVYINLIKPDQTVASVWSNKTLLNDNTWRIESLDISSFLDQKGQYSLVMGVTFENGKANNATTYAWFDDVSLEVSNSMLKGPKTSFLMPSGRDKIVGKSYLVTGIALDDIGVSKVRVAIERLHDNTYWNGNSWVATEFWNEARLSGAVGGPFASWRYDWPLPTSDGALYKLYARAENITSNIELTPAESIAQVDNVGPTGSIYVEGEAEYVNTEAVRIDIDIKGATKMRFSTDDAKNWSDWESFTASKKLSLPEGDDTKIVTAQFKDGSENRYQISDSIILDMTQPVTRHIFPAQKAKNISADSSVGVVFYEKMAPWSFRNDGTEIGSTFYLKQGSRWIAAEVSYDDKTKTAKLVPYGSLDSGTTYTVHLKDLIKDKAGNALAANFSWDFTTSGSYTSLFKKTIDATGGTIHGGDQSISLEVPADALAAETLVAIEELRDKKVPPMKGMTRYSPVYQLSPKELPFNTPALLKIKYKQDEVHNPTELRLVFFDEERGKWLPVENAAIDLVNNQLTAKITKLMTVTVTAQDDASPPSTAIVAPTGASEITGRLFNIFGVSHDNSGISRLDISIKRQSDNAYWTGAEWRTEQVWLKTKVVAEKDRSKATWSYSWRLPDNKFTVYELRARATDKSGNVESNADLVRVRLR</sequence>
<reference evidence="3 4" key="1">
    <citation type="journal article" date="2016" name="Nat. Commun.">
        <title>Thousands of microbial genomes shed light on interconnected biogeochemical processes in an aquifer system.</title>
        <authorList>
            <person name="Anantharaman K."/>
            <person name="Brown C.T."/>
            <person name="Hug L.A."/>
            <person name="Sharon I."/>
            <person name="Castelle C.J."/>
            <person name="Probst A.J."/>
            <person name="Thomas B.C."/>
            <person name="Singh A."/>
            <person name="Wilkins M.J."/>
            <person name="Karaoz U."/>
            <person name="Brodie E.L."/>
            <person name="Williams K.H."/>
            <person name="Hubbard S.S."/>
            <person name="Banfield J.F."/>
        </authorList>
    </citation>
    <scope>NUCLEOTIDE SEQUENCE [LARGE SCALE GENOMIC DNA]</scope>
</reference>
<evidence type="ECO:0000313" key="3">
    <source>
        <dbReference type="EMBL" id="OFW33932.1"/>
    </source>
</evidence>
<dbReference type="Pfam" id="PF12245">
    <property type="entry name" value="Big_3_2"/>
    <property type="match status" value="1"/>
</dbReference>
<dbReference type="Pfam" id="PF00791">
    <property type="entry name" value="ZU5"/>
    <property type="match status" value="1"/>
</dbReference>
<gene>
    <name evidence="3" type="ORF">A2074_01995</name>
</gene>
<protein>
    <recommendedName>
        <fullName evidence="2">ZU5 domain-containing protein</fullName>
    </recommendedName>
</protein>
<organism evidence="3 4">
    <name type="scientific">Candidatus Aquicultor primus</name>
    <dbReference type="NCBI Taxonomy" id="1797195"/>
    <lineage>
        <taxon>Bacteria</taxon>
        <taxon>Bacillati</taxon>
        <taxon>Actinomycetota</taxon>
        <taxon>Candidatus Aquicultoria</taxon>
        <taxon>Candidatus Aquicultorales</taxon>
        <taxon>Candidatus Aquicultoraceae</taxon>
        <taxon>Candidatus Aquicultor</taxon>
    </lineage>
</organism>
<dbReference type="InterPro" id="IPR013783">
    <property type="entry name" value="Ig-like_fold"/>
</dbReference>
<dbReference type="InterPro" id="IPR014755">
    <property type="entry name" value="Cu-Rt/internalin_Ig-like"/>
</dbReference>
<proteinExistence type="predicted"/>
<evidence type="ECO:0000256" key="1">
    <source>
        <dbReference type="ARBA" id="ARBA00022729"/>
    </source>
</evidence>
<dbReference type="Pfam" id="PF13205">
    <property type="entry name" value="Big_5"/>
    <property type="match status" value="1"/>
</dbReference>
<feature type="domain" description="ZU5" evidence="2">
    <location>
        <begin position="516"/>
        <end position="647"/>
    </location>
</feature>
<dbReference type="InterPro" id="IPR014756">
    <property type="entry name" value="Ig_E-set"/>
</dbReference>
<keyword evidence="1" id="KW-0732">Signal</keyword>
<dbReference type="InterPro" id="IPR032812">
    <property type="entry name" value="SbsA_Ig"/>
</dbReference>
<dbReference type="Gene3D" id="2.60.40.10">
    <property type="entry name" value="Immunoglobulins"/>
    <property type="match status" value="1"/>
</dbReference>
<dbReference type="InterPro" id="IPR008979">
    <property type="entry name" value="Galactose-bd-like_sf"/>
</dbReference>
<dbReference type="SUPFAM" id="SSF49785">
    <property type="entry name" value="Galactose-binding domain-like"/>
    <property type="match status" value="1"/>
</dbReference>
<evidence type="ECO:0000313" key="4">
    <source>
        <dbReference type="Proteomes" id="UP000178086"/>
    </source>
</evidence>
<dbReference type="Gene3D" id="2.60.40.1220">
    <property type="match status" value="1"/>
</dbReference>
<dbReference type="InterPro" id="IPR022038">
    <property type="entry name" value="Ig-like_bact"/>
</dbReference>
<evidence type="ECO:0000259" key="2">
    <source>
        <dbReference type="PROSITE" id="PS51145"/>
    </source>
</evidence>
<name>A0A1F2ULS9_9ACTN</name>
<dbReference type="Proteomes" id="UP000178086">
    <property type="component" value="Unassembled WGS sequence"/>
</dbReference>
<dbReference type="InterPro" id="IPR000906">
    <property type="entry name" value="ZU5_dom"/>
</dbReference>
<dbReference type="SUPFAM" id="SSF81296">
    <property type="entry name" value="E set domains"/>
    <property type="match status" value="1"/>
</dbReference>
<dbReference type="GO" id="GO:0005975">
    <property type="term" value="P:carbohydrate metabolic process"/>
    <property type="evidence" value="ECO:0007669"/>
    <property type="project" value="UniProtKB-ARBA"/>
</dbReference>
<dbReference type="Gene3D" id="2.60.220.30">
    <property type="match status" value="1"/>
</dbReference>
<accession>A0A1F2ULS9</accession>
<dbReference type="Gene3D" id="2.60.120.260">
    <property type="entry name" value="Galactose-binding domain-like"/>
    <property type="match status" value="1"/>
</dbReference>
<dbReference type="EMBL" id="MELI01000056">
    <property type="protein sequence ID" value="OFW33932.1"/>
    <property type="molecule type" value="Genomic_DNA"/>
</dbReference>